<dbReference type="SUPFAM" id="SSF56672">
    <property type="entry name" value="DNA/RNA polymerases"/>
    <property type="match status" value="1"/>
</dbReference>
<evidence type="ECO:0000256" key="2">
    <source>
        <dbReference type="ARBA" id="ARBA00022695"/>
    </source>
</evidence>
<dbReference type="InterPro" id="IPR012337">
    <property type="entry name" value="RNaseH-like_sf"/>
</dbReference>
<feature type="domain" description="Reverse transcriptase RNase H-like" evidence="7">
    <location>
        <begin position="75"/>
        <end position="176"/>
    </location>
</feature>
<evidence type="ECO:0000259" key="7">
    <source>
        <dbReference type="Pfam" id="PF17917"/>
    </source>
</evidence>
<dbReference type="GO" id="GO:0004519">
    <property type="term" value="F:endonuclease activity"/>
    <property type="evidence" value="ECO:0007669"/>
    <property type="project" value="UniProtKB-KW"/>
</dbReference>
<keyword evidence="4" id="KW-0255">Endonuclease</keyword>
<keyword evidence="2" id="KW-0548">Nucleotidyltransferase</keyword>
<evidence type="ECO:0000256" key="1">
    <source>
        <dbReference type="ARBA" id="ARBA00022679"/>
    </source>
</evidence>
<evidence type="ECO:0000313" key="11">
    <source>
        <dbReference type="Proteomes" id="UP000332933"/>
    </source>
</evidence>
<dbReference type="InterPro" id="IPR036397">
    <property type="entry name" value="RNaseH_sf"/>
</dbReference>
<evidence type="ECO:0000256" key="4">
    <source>
        <dbReference type="ARBA" id="ARBA00022759"/>
    </source>
</evidence>
<sequence>MNWTRMSIPRYNVVVQPITDLLEKVYKSAGGRMRQKVSKVRLEEVGWNETHTACLAKCKEVLGQAVTLAHPKKDQLICVFADASDLHWGGVVTQIPRDQVDRELEAQDHEPLMFLSGTFSGAAQRWAIVEKEAFSIVECLKRADYLLHRPGGFALFTDHANLKFIFNPASVNAAIPKYTTAKLDRLVLLYTIYDIAGDLNVWADLLSRWGTDSPIICPIVHVPLKISPLRSSDFVWPTMAEIVDAQVRAAGENDFPDGDLVEDRVVVGDGELPLLKTPTGAVWFPSTASALQMRLCVVAHFGVGGHRGITATKKVLAERFWWSGLAVDVAYFVGRYSHCASTGPHVLRPFGMAPHATPPNEIIHWDFFLYMDGGYLFVVKDDFTPFKWLWESDIATANVVARCLVQWFGVFGVCYLWVSDQRSHFKNEVIAELQHVGWSSPLYHRTLPLGQWHGREHH</sequence>
<evidence type="ECO:0000313" key="10">
    <source>
        <dbReference type="EMBL" id="VFT79974.1"/>
    </source>
</evidence>
<dbReference type="Pfam" id="PF17917">
    <property type="entry name" value="RT_RNaseH"/>
    <property type="match status" value="1"/>
</dbReference>
<keyword evidence="1" id="KW-0808">Transferase</keyword>
<evidence type="ECO:0000256" key="6">
    <source>
        <dbReference type="ARBA" id="ARBA00022918"/>
    </source>
</evidence>
<accession>A0A485K8C7</accession>
<keyword evidence="5" id="KW-0378">Hydrolase</keyword>
<dbReference type="Gene3D" id="1.10.340.70">
    <property type="match status" value="1"/>
</dbReference>
<feature type="domain" description="Integrase zinc-binding" evidence="8">
    <location>
        <begin position="293"/>
        <end position="343"/>
    </location>
</feature>
<dbReference type="AlphaFoldDB" id="A0A485K8C7"/>
<keyword evidence="11" id="KW-1185">Reference proteome</keyword>
<gene>
    <name evidence="10" type="primary">Aste57867_2784</name>
    <name evidence="9" type="ORF">As57867_002777</name>
    <name evidence="10" type="ORF">ASTE57867_2784</name>
</gene>
<dbReference type="InterPro" id="IPR050951">
    <property type="entry name" value="Retrovirus_Pol_polyprotein"/>
</dbReference>
<dbReference type="InterPro" id="IPR041588">
    <property type="entry name" value="Integrase_H2C2"/>
</dbReference>
<reference evidence="9" key="2">
    <citation type="submission" date="2019-06" db="EMBL/GenBank/DDBJ databases">
        <title>Genomics analysis of Aphanomyces spp. identifies a new class of oomycete effector associated with host adaptation.</title>
        <authorList>
            <person name="Gaulin E."/>
        </authorList>
    </citation>
    <scope>NUCLEOTIDE SEQUENCE</scope>
    <source>
        <strain evidence="9">CBS 578.67</strain>
    </source>
</reference>
<dbReference type="Gene3D" id="3.30.70.270">
    <property type="match status" value="1"/>
</dbReference>
<dbReference type="InterPro" id="IPR043128">
    <property type="entry name" value="Rev_trsase/Diguanyl_cyclase"/>
</dbReference>
<dbReference type="GO" id="GO:0003676">
    <property type="term" value="F:nucleic acid binding"/>
    <property type="evidence" value="ECO:0007669"/>
    <property type="project" value="InterPro"/>
</dbReference>
<keyword evidence="3" id="KW-0540">Nuclease</keyword>
<protein>
    <submittedName>
        <fullName evidence="10">Aste57867_2784 protein</fullName>
    </submittedName>
</protein>
<dbReference type="Pfam" id="PF17921">
    <property type="entry name" value="Integrase_H2C2"/>
    <property type="match status" value="1"/>
</dbReference>
<evidence type="ECO:0000259" key="8">
    <source>
        <dbReference type="Pfam" id="PF17921"/>
    </source>
</evidence>
<dbReference type="Proteomes" id="UP000332933">
    <property type="component" value="Unassembled WGS sequence"/>
</dbReference>
<dbReference type="PANTHER" id="PTHR37984">
    <property type="entry name" value="PROTEIN CBG26694"/>
    <property type="match status" value="1"/>
</dbReference>
<dbReference type="EMBL" id="CAADRA010000389">
    <property type="protein sequence ID" value="VFT79974.1"/>
    <property type="molecule type" value="Genomic_DNA"/>
</dbReference>
<dbReference type="Gene3D" id="3.30.420.10">
    <property type="entry name" value="Ribonuclease H-like superfamily/Ribonuclease H"/>
    <property type="match status" value="1"/>
</dbReference>
<reference evidence="10 11" key="1">
    <citation type="submission" date="2019-03" db="EMBL/GenBank/DDBJ databases">
        <authorList>
            <person name="Gaulin E."/>
            <person name="Dumas B."/>
        </authorList>
    </citation>
    <scope>NUCLEOTIDE SEQUENCE [LARGE SCALE GENOMIC DNA]</scope>
    <source>
        <strain evidence="10">CBS 568.67</strain>
    </source>
</reference>
<dbReference type="InterPro" id="IPR043502">
    <property type="entry name" value="DNA/RNA_pol_sf"/>
</dbReference>
<dbReference type="GO" id="GO:0003964">
    <property type="term" value="F:RNA-directed DNA polymerase activity"/>
    <property type="evidence" value="ECO:0007669"/>
    <property type="project" value="UniProtKB-KW"/>
</dbReference>
<dbReference type="PANTHER" id="PTHR37984:SF5">
    <property type="entry name" value="PROTEIN NYNRIN-LIKE"/>
    <property type="match status" value="1"/>
</dbReference>
<dbReference type="SUPFAM" id="SSF53098">
    <property type="entry name" value="Ribonuclease H-like"/>
    <property type="match status" value="1"/>
</dbReference>
<keyword evidence="6" id="KW-0695">RNA-directed DNA polymerase</keyword>
<evidence type="ECO:0000256" key="3">
    <source>
        <dbReference type="ARBA" id="ARBA00022722"/>
    </source>
</evidence>
<proteinExistence type="predicted"/>
<name>A0A485K8C7_9STRA</name>
<dbReference type="OrthoDB" id="124072at2759"/>
<dbReference type="EMBL" id="VJMH01000389">
    <property type="protein sequence ID" value="KAF0716554.1"/>
    <property type="molecule type" value="Genomic_DNA"/>
</dbReference>
<evidence type="ECO:0000313" key="9">
    <source>
        <dbReference type="EMBL" id="KAF0716554.1"/>
    </source>
</evidence>
<organism evidence="10 11">
    <name type="scientific">Aphanomyces stellatus</name>
    <dbReference type="NCBI Taxonomy" id="120398"/>
    <lineage>
        <taxon>Eukaryota</taxon>
        <taxon>Sar</taxon>
        <taxon>Stramenopiles</taxon>
        <taxon>Oomycota</taxon>
        <taxon>Saprolegniomycetes</taxon>
        <taxon>Saprolegniales</taxon>
        <taxon>Verrucalvaceae</taxon>
        <taxon>Aphanomyces</taxon>
    </lineage>
</organism>
<dbReference type="GO" id="GO:0016787">
    <property type="term" value="F:hydrolase activity"/>
    <property type="evidence" value="ECO:0007669"/>
    <property type="project" value="UniProtKB-KW"/>
</dbReference>
<dbReference type="InterPro" id="IPR041373">
    <property type="entry name" value="RT_RNaseH"/>
</dbReference>
<evidence type="ECO:0000256" key="5">
    <source>
        <dbReference type="ARBA" id="ARBA00022801"/>
    </source>
</evidence>